<dbReference type="PROSITE" id="PS50294">
    <property type="entry name" value="WD_REPEATS_REGION"/>
    <property type="match status" value="1"/>
</dbReference>
<keyword evidence="3" id="KW-0677">Repeat</keyword>
<sequence length="527" mass="57380">MLPSPSSSPRAVFDNCTNLPISLAPVNPPKFLPTPPRDKAAKRSAHQDGPLPKRVKLSFDDESSEGSNSDSDAKSENTSTNRRKTQKYSLYGTNSRSIMVPINRYGYFPQPTRPILQSFVSSNKSDVFRCQSTDINTYLTLPYACSYTHGAKQGHLPILAVATEQGSIHLLNTSQRRDWDVEPQRAVIQAHNNGIFDIKWNNDDTLLATCSGDQSTHITCPITTTPLHALRGHTSTVKCVAWDPCHHSLLSSGGRDGNIYIWDIRMAGEQGDDGGPVLSPAISIIGAHEAPKARGRPRKGVPTPRGITNLLYPDADPYGLISSGSFDGILRYWDLRQPTNGRTSKTVKTKAPPVLYSSPIDPTTLHGSRRSRGIIALAGGIGPTAGLVFGLGADSRIHTYTLPSLAAKTTSYMHKNLQGNSFYVGLSMSPCGYWLASGGTGALGSNFLFDVSSATSSLSATRNQMGVELRGQIGEVGALDWAENSLATCADDGTVRVWRPDIERYKSCMEQPDEKRWDWSWTVDDVE</sequence>
<dbReference type="Proteomes" id="UP000807353">
    <property type="component" value="Unassembled WGS sequence"/>
</dbReference>
<keyword evidence="9" id="KW-1185">Reference proteome</keyword>
<dbReference type="GO" id="GO:0005634">
    <property type="term" value="C:nucleus"/>
    <property type="evidence" value="ECO:0007669"/>
    <property type="project" value="TreeGrafter"/>
</dbReference>
<evidence type="ECO:0000313" key="8">
    <source>
        <dbReference type="EMBL" id="KAF9468992.1"/>
    </source>
</evidence>
<evidence type="ECO:0000256" key="3">
    <source>
        <dbReference type="ARBA" id="ARBA00022737"/>
    </source>
</evidence>
<keyword evidence="2 6" id="KW-0853">WD repeat</keyword>
<evidence type="ECO:0000256" key="4">
    <source>
        <dbReference type="ARBA" id="ARBA00022786"/>
    </source>
</evidence>
<feature type="compositionally biased region" description="Pro residues" evidence="7">
    <location>
        <begin position="26"/>
        <end position="35"/>
    </location>
</feature>
<name>A0A9P5YFG5_9AGAR</name>
<feature type="repeat" description="WD" evidence="6">
    <location>
        <begin position="230"/>
        <end position="265"/>
    </location>
</feature>
<gene>
    <name evidence="8" type="ORF">BDZ94DRAFT_1286894</name>
</gene>
<dbReference type="PANTHER" id="PTHR22852:SF0">
    <property type="entry name" value="DENTICLELESS PROTEIN HOMOLOG"/>
    <property type="match status" value="1"/>
</dbReference>
<feature type="repeat" description="WD" evidence="6">
    <location>
        <begin position="469"/>
        <end position="498"/>
    </location>
</feature>
<dbReference type="InterPro" id="IPR051865">
    <property type="entry name" value="WD-repeat_CDT2_adapter"/>
</dbReference>
<dbReference type="SUPFAM" id="SSF50978">
    <property type="entry name" value="WD40 repeat-like"/>
    <property type="match status" value="1"/>
</dbReference>
<dbReference type="InterPro" id="IPR015943">
    <property type="entry name" value="WD40/YVTN_repeat-like_dom_sf"/>
</dbReference>
<dbReference type="EMBL" id="MU150231">
    <property type="protein sequence ID" value="KAF9468992.1"/>
    <property type="molecule type" value="Genomic_DNA"/>
</dbReference>
<keyword evidence="4" id="KW-0833">Ubl conjugation pathway</keyword>
<dbReference type="Pfam" id="PF00400">
    <property type="entry name" value="WD40"/>
    <property type="match status" value="3"/>
</dbReference>
<dbReference type="InterPro" id="IPR019775">
    <property type="entry name" value="WD40_repeat_CS"/>
</dbReference>
<accession>A0A9P5YFG5</accession>
<dbReference type="PROSITE" id="PS50082">
    <property type="entry name" value="WD_REPEATS_2"/>
    <property type="match status" value="2"/>
</dbReference>
<dbReference type="PROSITE" id="PS00678">
    <property type="entry name" value="WD_REPEATS_1"/>
    <property type="match status" value="1"/>
</dbReference>
<reference evidence="8" key="1">
    <citation type="submission" date="2020-11" db="EMBL/GenBank/DDBJ databases">
        <authorList>
            <consortium name="DOE Joint Genome Institute"/>
            <person name="Ahrendt S."/>
            <person name="Riley R."/>
            <person name="Andreopoulos W."/>
            <person name="Labutti K."/>
            <person name="Pangilinan J."/>
            <person name="Ruiz-Duenas F.J."/>
            <person name="Barrasa J.M."/>
            <person name="Sanchez-Garcia M."/>
            <person name="Camarero S."/>
            <person name="Miyauchi S."/>
            <person name="Serrano A."/>
            <person name="Linde D."/>
            <person name="Babiker R."/>
            <person name="Drula E."/>
            <person name="Ayuso-Fernandez I."/>
            <person name="Pacheco R."/>
            <person name="Padilla G."/>
            <person name="Ferreira P."/>
            <person name="Barriuso J."/>
            <person name="Kellner H."/>
            <person name="Castanera R."/>
            <person name="Alfaro M."/>
            <person name="Ramirez L."/>
            <person name="Pisabarro A.G."/>
            <person name="Kuo A."/>
            <person name="Tritt A."/>
            <person name="Lipzen A."/>
            <person name="He G."/>
            <person name="Yan M."/>
            <person name="Ng V."/>
            <person name="Cullen D."/>
            <person name="Martin F."/>
            <person name="Rosso M.-N."/>
            <person name="Henrissat B."/>
            <person name="Hibbett D."/>
            <person name="Martinez A.T."/>
            <person name="Grigoriev I.V."/>
        </authorList>
    </citation>
    <scope>NUCLEOTIDE SEQUENCE</scope>
    <source>
        <strain evidence="8">CBS 247.69</strain>
    </source>
</reference>
<evidence type="ECO:0000256" key="2">
    <source>
        <dbReference type="ARBA" id="ARBA00022574"/>
    </source>
</evidence>
<evidence type="ECO:0000256" key="7">
    <source>
        <dbReference type="SAM" id="MobiDB-lite"/>
    </source>
</evidence>
<evidence type="ECO:0000256" key="6">
    <source>
        <dbReference type="PROSITE-ProRule" id="PRU00221"/>
    </source>
</evidence>
<dbReference type="PANTHER" id="PTHR22852">
    <property type="entry name" value="LETHAL 2 DENTICLELESS PROTEIN RETINOIC ACID-REGULATED NUCLEAR MATRIX-ASSOCIATED PROTEIN"/>
    <property type="match status" value="1"/>
</dbReference>
<proteinExistence type="inferred from homology"/>
<dbReference type="InterPro" id="IPR036322">
    <property type="entry name" value="WD40_repeat_dom_sf"/>
</dbReference>
<feature type="compositionally biased region" description="Polar residues" evidence="7">
    <location>
        <begin position="1"/>
        <end position="20"/>
    </location>
</feature>
<evidence type="ECO:0000313" key="9">
    <source>
        <dbReference type="Proteomes" id="UP000807353"/>
    </source>
</evidence>
<comment type="pathway">
    <text evidence="1">Protein modification; protein ubiquitination.</text>
</comment>
<dbReference type="PRINTS" id="PR00320">
    <property type="entry name" value="GPROTEINBRPT"/>
</dbReference>
<feature type="region of interest" description="Disordered" evidence="7">
    <location>
        <begin position="1"/>
        <end position="90"/>
    </location>
</feature>
<dbReference type="InterPro" id="IPR020472">
    <property type="entry name" value="WD40_PAC1"/>
</dbReference>
<dbReference type="InterPro" id="IPR001680">
    <property type="entry name" value="WD40_rpt"/>
</dbReference>
<comment type="caution">
    <text evidence="8">The sequence shown here is derived from an EMBL/GenBank/DDBJ whole genome shotgun (WGS) entry which is preliminary data.</text>
</comment>
<dbReference type="AlphaFoldDB" id="A0A9P5YFG5"/>
<organism evidence="8 9">
    <name type="scientific">Collybia nuda</name>
    <dbReference type="NCBI Taxonomy" id="64659"/>
    <lineage>
        <taxon>Eukaryota</taxon>
        <taxon>Fungi</taxon>
        <taxon>Dikarya</taxon>
        <taxon>Basidiomycota</taxon>
        <taxon>Agaricomycotina</taxon>
        <taxon>Agaricomycetes</taxon>
        <taxon>Agaricomycetidae</taxon>
        <taxon>Agaricales</taxon>
        <taxon>Tricholomatineae</taxon>
        <taxon>Clitocybaceae</taxon>
        <taxon>Collybia</taxon>
    </lineage>
</organism>
<comment type="similarity">
    <text evidence="5">Belongs to the WD repeat cdt2 family.</text>
</comment>
<dbReference type="SMART" id="SM00320">
    <property type="entry name" value="WD40"/>
    <property type="match status" value="4"/>
</dbReference>
<dbReference type="GO" id="GO:0043161">
    <property type="term" value="P:proteasome-mediated ubiquitin-dependent protein catabolic process"/>
    <property type="evidence" value="ECO:0007669"/>
    <property type="project" value="TreeGrafter"/>
</dbReference>
<dbReference type="GO" id="GO:0030674">
    <property type="term" value="F:protein-macromolecule adaptor activity"/>
    <property type="evidence" value="ECO:0007669"/>
    <property type="project" value="TreeGrafter"/>
</dbReference>
<dbReference type="Gene3D" id="2.130.10.10">
    <property type="entry name" value="YVTN repeat-like/Quinoprotein amine dehydrogenase"/>
    <property type="match status" value="2"/>
</dbReference>
<protein>
    <submittedName>
        <fullName evidence="8">WD40-repeat-containing domain protein</fullName>
    </submittedName>
</protein>
<evidence type="ECO:0000256" key="5">
    <source>
        <dbReference type="ARBA" id="ARBA00038344"/>
    </source>
</evidence>
<dbReference type="OrthoDB" id="2096344at2759"/>
<evidence type="ECO:0000256" key="1">
    <source>
        <dbReference type="ARBA" id="ARBA00004906"/>
    </source>
</evidence>